<feature type="compositionally biased region" description="Basic and acidic residues" evidence="1">
    <location>
        <begin position="159"/>
        <end position="174"/>
    </location>
</feature>
<gene>
    <name evidence="2" type="ORF">g.58841</name>
</gene>
<evidence type="ECO:0000256" key="1">
    <source>
        <dbReference type="SAM" id="MobiDB-lite"/>
    </source>
</evidence>
<proteinExistence type="predicted"/>
<sequence>MKLIVKSEQDEEYEIVIHPDDTFNDVQNRLFENKRVFADLEKLAMPNKPFSLSENVMNYFECLQKSNPDNLVKTQYTHDLIEDFIPDRCDSFRNTEENVLGDNFTKQEARGHLWGELELQNYEVDYKDSVVENNFPGVDEATFKSQDLKERKIKYNTYKEGEEKVRSKDEEYKADNQISEENQLK</sequence>
<dbReference type="EMBL" id="GECU01022890">
    <property type="protein sequence ID" value="JAS84816.1"/>
    <property type="molecule type" value="Transcribed_RNA"/>
</dbReference>
<accession>A0A1B6ID11</accession>
<organism evidence="2">
    <name type="scientific">Homalodisca liturata</name>
    <dbReference type="NCBI Taxonomy" id="320908"/>
    <lineage>
        <taxon>Eukaryota</taxon>
        <taxon>Metazoa</taxon>
        <taxon>Ecdysozoa</taxon>
        <taxon>Arthropoda</taxon>
        <taxon>Hexapoda</taxon>
        <taxon>Insecta</taxon>
        <taxon>Pterygota</taxon>
        <taxon>Neoptera</taxon>
        <taxon>Paraneoptera</taxon>
        <taxon>Hemiptera</taxon>
        <taxon>Auchenorrhyncha</taxon>
        <taxon>Membracoidea</taxon>
        <taxon>Cicadellidae</taxon>
        <taxon>Cicadellinae</taxon>
        <taxon>Proconiini</taxon>
        <taxon>Homalodisca</taxon>
    </lineage>
</organism>
<name>A0A1B6ID11_9HEMI</name>
<dbReference type="AlphaFoldDB" id="A0A1B6ID11"/>
<feature type="compositionally biased region" description="Polar residues" evidence="1">
    <location>
        <begin position="176"/>
        <end position="185"/>
    </location>
</feature>
<evidence type="ECO:0000313" key="2">
    <source>
        <dbReference type="EMBL" id="JAS84816.1"/>
    </source>
</evidence>
<feature type="non-terminal residue" evidence="2">
    <location>
        <position position="185"/>
    </location>
</feature>
<protein>
    <submittedName>
        <fullName evidence="2">Uncharacterized protein</fullName>
    </submittedName>
</protein>
<reference evidence="2" key="1">
    <citation type="submission" date="2015-11" db="EMBL/GenBank/DDBJ databases">
        <title>De novo transcriptome assembly of four potential Pierce s Disease insect vectors from Arizona vineyards.</title>
        <authorList>
            <person name="Tassone E.E."/>
        </authorList>
    </citation>
    <scope>NUCLEOTIDE SEQUENCE</scope>
</reference>
<feature type="region of interest" description="Disordered" evidence="1">
    <location>
        <begin position="159"/>
        <end position="185"/>
    </location>
</feature>